<evidence type="ECO:0000256" key="1">
    <source>
        <dbReference type="SAM" id="MobiDB-lite"/>
    </source>
</evidence>
<evidence type="ECO:0000313" key="2">
    <source>
        <dbReference type="EMBL" id="CAG9570538.1"/>
    </source>
</evidence>
<feature type="compositionally biased region" description="Basic and acidic residues" evidence="1">
    <location>
        <begin position="59"/>
        <end position="92"/>
    </location>
</feature>
<name>A0A8J2QSM5_9NEOP</name>
<gene>
    <name evidence="2" type="ORF">DCHRY22_LOCUS9251</name>
</gene>
<protein>
    <submittedName>
        <fullName evidence="2">(African queen) hypothetical protein</fullName>
    </submittedName>
</protein>
<dbReference type="AlphaFoldDB" id="A0A8J2QSM5"/>
<keyword evidence="3" id="KW-1185">Reference proteome</keyword>
<comment type="caution">
    <text evidence="2">The sequence shown here is derived from an EMBL/GenBank/DDBJ whole genome shotgun (WGS) entry which is preliminary data.</text>
</comment>
<proteinExistence type="predicted"/>
<accession>A0A8J2QSM5</accession>
<dbReference type="EMBL" id="CAKASE010000066">
    <property type="protein sequence ID" value="CAG9570538.1"/>
    <property type="molecule type" value="Genomic_DNA"/>
</dbReference>
<reference evidence="2" key="1">
    <citation type="submission" date="2021-09" db="EMBL/GenBank/DDBJ databases">
        <authorList>
            <person name="Martin H S."/>
        </authorList>
    </citation>
    <scope>NUCLEOTIDE SEQUENCE</scope>
</reference>
<sequence length="92" mass="10861">MNKPIFLKNHLYGKTNKTDLWKKHLSNNDERHDVRSRGDGRAVEEDECCGEPGGSPEELEMRTEQDTEHTREQRRIDDDGLQGYKERYIVEE</sequence>
<evidence type="ECO:0000313" key="3">
    <source>
        <dbReference type="Proteomes" id="UP000789524"/>
    </source>
</evidence>
<feature type="region of interest" description="Disordered" evidence="1">
    <location>
        <begin position="28"/>
        <end position="92"/>
    </location>
</feature>
<dbReference type="Proteomes" id="UP000789524">
    <property type="component" value="Unassembled WGS sequence"/>
</dbReference>
<feature type="compositionally biased region" description="Basic and acidic residues" evidence="1">
    <location>
        <begin position="28"/>
        <end position="43"/>
    </location>
</feature>
<organism evidence="2 3">
    <name type="scientific">Danaus chrysippus</name>
    <name type="common">African queen</name>
    <dbReference type="NCBI Taxonomy" id="151541"/>
    <lineage>
        <taxon>Eukaryota</taxon>
        <taxon>Metazoa</taxon>
        <taxon>Ecdysozoa</taxon>
        <taxon>Arthropoda</taxon>
        <taxon>Hexapoda</taxon>
        <taxon>Insecta</taxon>
        <taxon>Pterygota</taxon>
        <taxon>Neoptera</taxon>
        <taxon>Endopterygota</taxon>
        <taxon>Lepidoptera</taxon>
        <taxon>Glossata</taxon>
        <taxon>Ditrysia</taxon>
        <taxon>Papilionoidea</taxon>
        <taxon>Nymphalidae</taxon>
        <taxon>Danainae</taxon>
        <taxon>Danaini</taxon>
        <taxon>Danaina</taxon>
        <taxon>Danaus</taxon>
        <taxon>Anosia</taxon>
    </lineage>
</organism>